<dbReference type="Proteomes" id="UP000298049">
    <property type="component" value="Chromosome"/>
</dbReference>
<dbReference type="Pfam" id="PF00563">
    <property type="entry name" value="EAL"/>
    <property type="match status" value="1"/>
</dbReference>
<dbReference type="InterPro" id="IPR000160">
    <property type="entry name" value="GGDEF_dom"/>
</dbReference>
<dbReference type="FunFam" id="3.30.70.270:FF:000001">
    <property type="entry name" value="Diguanylate cyclase domain protein"/>
    <property type="match status" value="1"/>
</dbReference>
<dbReference type="SUPFAM" id="SSF55073">
    <property type="entry name" value="Nucleotide cyclase"/>
    <property type="match status" value="1"/>
</dbReference>
<dbReference type="InterPro" id="IPR013656">
    <property type="entry name" value="PAS_4"/>
</dbReference>
<dbReference type="NCBIfam" id="TIGR00254">
    <property type="entry name" value="GGDEF"/>
    <property type="match status" value="1"/>
</dbReference>
<evidence type="ECO:0000256" key="6">
    <source>
        <dbReference type="SAM" id="Phobius"/>
    </source>
</evidence>
<feature type="domain" description="CHASE" evidence="9">
    <location>
        <begin position="87"/>
        <end position="309"/>
    </location>
</feature>
<keyword evidence="5 6" id="KW-0472">Membrane</keyword>
<dbReference type="PROSITE" id="PS50887">
    <property type="entry name" value="GGDEF"/>
    <property type="match status" value="1"/>
</dbReference>
<dbReference type="Gene3D" id="3.30.450.350">
    <property type="entry name" value="CHASE domain"/>
    <property type="match status" value="1"/>
</dbReference>
<dbReference type="PROSITE" id="PS50883">
    <property type="entry name" value="EAL"/>
    <property type="match status" value="1"/>
</dbReference>
<evidence type="ECO:0000256" key="5">
    <source>
        <dbReference type="ARBA" id="ARBA00023136"/>
    </source>
</evidence>
<comment type="cofactor">
    <cofactor evidence="1">
        <name>Mg(2+)</name>
        <dbReference type="ChEBI" id="CHEBI:18420"/>
    </cofactor>
</comment>
<dbReference type="Pfam" id="PF08448">
    <property type="entry name" value="PAS_4"/>
    <property type="match status" value="1"/>
</dbReference>
<dbReference type="InterPro" id="IPR035965">
    <property type="entry name" value="PAS-like_dom_sf"/>
</dbReference>
<sequence length="938" mass="105219">MGLWKSGAISTRTRRTILKRSEGTYAALAIFLVLIGLTLYQSLSVYRESVADAARQFESRIGEINAAISQRLLSHENALRGGAALFAATNVRREDWAKYVEKLDLNRNYPGVQGLGFAEVIAPEDVSAFVERVRAEGYPEFNLWPEGKRATYTSIVYLEPFDWRNQRAFGFDMFSDPTRRAAMIKARDTGEAKATQSVSLVQETGVNAQRGFLIYLPVYADGQVPATVAERREQLIGYVYSPFRMRDLMTGIFGSASGLNDLRLQIYDEAGEGPGMKIFDSAADPDSEVDGEFRETLPFEFNDHQWTLRFFSRDPIEALADPGKALVVMGAGIVISFLLAGLVWAVGINRQRSWALSQANVDLLEEMAQRENLELRLDRFFSLSGDLLCTVNEDCTFRQVNPACQKILGFESQALVGAPFLEFVHKDDRDRAEHELKILTSKKVSRTTMEIRNLAEDGGVRWVEWHFVAAEQEPAFYGNGRDVTERKQLEQELHRSAFYDKLTGTANRSLFLDRLKHVIDRSQRYGESYAAMIMDMDNFKTVNDSYGHLTGDKLLAAFAQRVQQQLRPVDTCARFGGDEFIVLLEEAASREDVGYIAERIQAAVELPFVFDGLELRVGSSMGITMGDSRYKTTHEVLRDADMALYEAKNQGKNRSIFFDQRMRTEQMTRTVVQAELSNSLERQELEVVYQPVVALDSNCTVGCEALIRWKHSQLGEMSPSEFIPIAEKSGLITALGRFVTERACEDLSRWLEIGVVSADCFVSVNLSPREFFVGDLVARVQETLERNGLEGRHLRLEVTEGVLIESSQEAAVIFAELQAMGVRICIDDFGTGYSSLSYLQSLPIDVLKLDRSLIQQIPESPKSREIARTVLNLATALDVQSVAEGAETEEHLSAIRQLGFRFAQGFILHRPMPASQMEELLRHEGAGRTAGRRSSAGH</sequence>
<dbReference type="AlphaFoldDB" id="A0A4P7XKW4"/>
<protein>
    <submittedName>
        <fullName evidence="12">EAL domain-containing protein</fullName>
    </submittedName>
</protein>
<dbReference type="SUPFAM" id="SSF141868">
    <property type="entry name" value="EAL domain-like"/>
    <property type="match status" value="1"/>
</dbReference>
<dbReference type="InterPro" id="IPR052155">
    <property type="entry name" value="Biofilm_reg_signaling"/>
</dbReference>
<dbReference type="EMBL" id="CP031093">
    <property type="protein sequence ID" value="QCF26992.1"/>
    <property type="molecule type" value="Genomic_DNA"/>
</dbReference>
<evidence type="ECO:0000259" key="8">
    <source>
        <dbReference type="PROSITE" id="PS50113"/>
    </source>
</evidence>
<dbReference type="GO" id="GO:0016020">
    <property type="term" value="C:membrane"/>
    <property type="evidence" value="ECO:0007669"/>
    <property type="project" value="UniProtKB-SubCell"/>
</dbReference>
<dbReference type="SUPFAM" id="SSF55785">
    <property type="entry name" value="PYP-like sensor domain (PAS domain)"/>
    <property type="match status" value="1"/>
</dbReference>
<feature type="domain" description="PAS" evidence="7">
    <location>
        <begin position="400"/>
        <end position="443"/>
    </location>
</feature>
<dbReference type="InterPro" id="IPR006189">
    <property type="entry name" value="CHASE_dom"/>
</dbReference>
<dbReference type="InterPro" id="IPR000700">
    <property type="entry name" value="PAS-assoc_C"/>
</dbReference>
<dbReference type="SMART" id="SM01079">
    <property type="entry name" value="CHASE"/>
    <property type="match status" value="1"/>
</dbReference>
<dbReference type="InterPro" id="IPR000014">
    <property type="entry name" value="PAS"/>
</dbReference>
<dbReference type="Pfam" id="PF03924">
    <property type="entry name" value="CHASE"/>
    <property type="match status" value="1"/>
</dbReference>
<keyword evidence="3 6" id="KW-0812">Transmembrane</keyword>
<keyword evidence="13" id="KW-1185">Reference proteome</keyword>
<dbReference type="PANTHER" id="PTHR44757:SF2">
    <property type="entry name" value="BIOFILM ARCHITECTURE MAINTENANCE PROTEIN MBAA"/>
    <property type="match status" value="1"/>
</dbReference>
<dbReference type="PROSITE" id="PS50112">
    <property type="entry name" value="PAS"/>
    <property type="match status" value="1"/>
</dbReference>
<evidence type="ECO:0000259" key="7">
    <source>
        <dbReference type="PROSITE" id="PS50112"/>
    </source>
</evidence>
<dbReference type="CDD" id="cd01948">
    <property type="entry name" value="EAL"/>
    <property type="match status" value="1"/>
</dbReference>
<proteinExistence type="predicted"/>
<gene>
    <name evidence="12" type="ORF">soil367_14210</name>
</gene>
<evidence type="ECO:0000259" key="11">
    <source>
        <dbReference type="PROSITE" id="PS50887"/>
    </source>
</evidence>
<evidence type="ECO:0000259" key="10">
    <source>
        <dbReference type="PROSITE" id="PS50883"/>
    </source>
</evidence>
<dbReference type="CDD" id="cd01949">
    <property type="entry name" value="GGDEF"/>
    <property type="match status" value="1"/>
</dbReference>
<dbReference type="InterPro" id="IPR001633">
    <property type="entry name" value="EAL_dom"/>
</dbReference>
<dbReference type="SMART" id="SM00091">
    <property type="entry name" value="PAS"/>
    <property type="match status" value="1"/>
</dbReference>
<accession>A0A4P7XKW4</accession>
<feature type="domain" description="GGDEF" evidence="11">
    <location>
        <begin position="527"/>
        <end position="660"/>
    </location>
</feature>
<comment type="subcellular location">
    <subcellularLocation>
        <location evidence="2">Membrane</location>
    </subcellularLocation>
</comment>
<evidence type="ECO:0000256" key="3">
    <source>
        <dbReference type="ARBA" id="ARBA00022692"/>
    </source>
</evidence>
<dbReference type="KEGG" id="hmi:soil367_14210"/>
<dbReference type="CDD" id="cd00130">
    <property type="entry name" value="PAS"/>
    <property type="match status" value="1"/>
</dbReference>
<dbReference type="Gene3D" id="3.30.70.270">
    <property type="match status" value="1"/>
</dbReference>
<dbReference type="InterPro" id="IPR043128">
    <property type="entry name" value="Rev_trsase/Diguanyl_cyclase"/>
</dbReference>
<evidence type="ECO:0000313" key="13">
    <source>
        <dbReference type="Proteomes" id="UP000298049"/>
    </source>
</evidence>
<dbReference type="PANTHER" id="PTHR44757">
    <property type="entry name" value="DIGUANYLATE CYCLASE DGCP"/>
    <property type="match status" value="1"/>
</dbReference>
<evidence type="ECO:0000256" key="1">
    <source>
        <dbReference type="ARBA" id="ARBA00001946"/>
    </source>
</evidence>
<evidence type="ECO:0000313" key="12">
    <source>
        <dbReference type="EMBL" id="QCF26992.1"/>
    </source>
</evidence>
<feature type="transmembrane region" description="Helical" evidence="6">
    <location>
        <begin position="325"/>
        <end position="348"/>
    </location>
</feature>
<dbReference type="Pfam" id="PF00990">
    <property type="entry name" value="GGDEF"/>
    <property type="match status" value="1"/>
</dbReference>
<evidence type="ECO:0000259" key="9">
    <source>
        <dbReference type="PROSITE" id="PS50839"/>
    </source>
</evidence>
<reference evidence="12 13" key="1">
    <citation type="submission" date="2018-07" db="EMBL/GenBank/DDBJ databases">
        <title>Marsedoiliclastica nanhaica gen. nov. sp. nov., a novel marine hydrocarbonoclastic bacterium isolated from an in-situ enriched hydrocarbon-degrading consortium in deep-sea sediment.</title>
        <authorList>
            <person name="Dong C."/>
            <person name="Ma T."/>
            <person name="Liu R."/>
            <person name="Shao Z."/>
        </authorList>
    </citation>
    <scope>NUCLEOTIDE SEQUENCE [LARGE SCALE GENOMIC DNA]</scope>
    <source>
        <strain evidence="13">soil36-7</strain>
    </source>
</reference>
<dbReference type="PROSITE" id="PS50113">
    <property type="entry name" value="PAC"/>
    <property type="match status" value="1"/>
</dbReference>
<dbReference type="GO" id="GO:0007165">
    <property type="term" value="P:signal transduction"/>
    <property type="evidence" value="ECO:0007669"/>
    <property type="project" value="UniProtKB-ARBA"/>
</dbReference>
<dbReference type="GO" id="GO:0003824">
    <property type="term" value="F:catalytic activity"/>
    <property type="evidence" value="ECO:0007669"/>
    <property type="project" value="UniProtKB-ARBA"/>
</dbReference>
<name>A0A4P7XKW4_9ALTE</name>
<evidence type="ECO:0000256" key="4">
    <source>
        <dbReference type="ARBA" id="ARBA00022989"/>
    </source>
</evidence>
<organism evidence="12 13">
    <name type="scientific">Hydrocarboniclastica marina</name>
    <dbReference type="NCBI Taxonomy" id="2259620"/>
    <lineage>
        <taxon>Bacteria</taxon>
        <taxon>Pseudomonadati</taxon>
        <taxon>Pseudomonadota</taxon>
        <taxon>Gammaproteobacteria</taxon>
        <taxon>Alteromonadales</taxon>
        <taxon>Alteromonadaceae</taxon>
        <taxon>Hydrocarboniclastica</taxon>
    </lineage>
</organism>
<dbReference type="Gene3D" id="3.20.20.450">
    <property type="entry name" value="EAL domain"/>
    <property type="match status" value="1"/>
</dbReference>
<keyword evidence="4 6" id="KW-1133">Transmembrane helix</keyword>
<evidence type="ECO:0000256" key="2">
    <source>
        <dbReference type="ARBA" id="ARBA00004370"/>
    </source>
</evidence>
<feature type="domain" description="EAL" evidence="10">
    <location>
        <begin position="669"/>
        <end position="925"/>
    </location>
</feature>
<dbReference type="PROSITE" id="PS50839">
    <property type="entry name" value="CHASE"/>
    <property type="match status" value="1"/>
</dbReference>
<dbReference type="SMART" id="SM00052">
    <property type="entry name" value="EAL"/>
    <property type="match status" value="1"/>
</dbReference>
<dbReference type="NCBIfam" id="TIGR00229">
    <property type="entry name" value="sensory_box"/>
    <property type="match status" value="1"/>
</dbReference>
<feature type="domain" description="PAC" evidence="8">
    <location>
        <begin position="447"/>
        <end position="495"/>
    </location>
</feature>
<dbReference type="InterPro" id="IPR029787">
    <property type="entry name" value="Nucleotide_cyclase"/>
</dbReference>
<dbReference type="InterPro" id="IPR042240">
    <property type="entry name" value="CHASE_sf"/>
</dbReference>
<feature type="transmembrane region" description="Helical" evidence="6">
    <location>
        <begin position="24"/>
        <end position="43"/>
    </location>
</feature>
<dbReference type="SMART" id="SM00267">
    <property type="entry name" value="GGDEF"/>
    <property type="match status" value="1"/>
</dbReference>
<dbReference type="InterPro" id="IPR035919">
    <property type="entry name" value="EAL_sf"/>
</dbReference>
<dbReference type="Gene3D" id="3.30.450.20">
    <property type="entry name" value="PAS domain"/>
    <property type="match status" value="1"/>
</dbReference>